<dbReference type="EMBL" id="BGPR01009119">
    <property type="protein sequence ID" value="GBN38093.1"/>
    <property type="molecule type" value="Genomic_DNA"/>
</dbReference>
<feature type="compositionally biased region" description="Low complexity" evidence="1">
    <location>
        <begin position="28"/>
        <end position="40"/>
    </location>
</feature>
<accession>A0A4Y2NGQ6</accession>
<proteinExistence type="predicted"/>
<evidence type="ECO:0000313" key="2">
    <source>
        <dbReference type="EMBL" id="GBN38093.1"/>
    </source>
</evidence>
<evidence type="ECO:0000313" key="4">
    <source>
        <dbReference type="Proteomes" id="UP000499080"/>
    </source>
</evidence>
<dbReference type="Proteomes" id="UP000499080">
    <property type="component" value="Unassembled WGS sequence"/>
</dbReference>
<organism evidence="2 4">
    <name type="scientific">Araneus ventricosus</name>
    <name type="common">Orbweaver spider</name>
    <name type="synonym">Epeira ventricosa</name>
    <dbReference type="NCBI Taxonomy" id="182803"/>
    <lineage>
        <taxon>Eukaryota</taxon>
        <taxon>Metazoa</taxon>
        <taxon>Ecdysozoa</taxon>
        <taxon>Arthropoda</taxon>
        <taxon>Chelicerata</taxon>
        <taxon>Arachnida</taxon>
        <taxon>Araneae</taxon>
        <taxon>Araneomorphae</taxon>
        <taxon>Entelegynae</taxon>
        <taxon>Araneoidea</taxon>
        <taxon>Araneidae</taxon>
        <taxon>Araneus</taxon>
    </lineage>
</organism>
<feature type="region of interest" description="Disordered" evidence="1">
    <location>
        <begin position="1"/>
        <end position="53"/>
    </location>
</feature>
<dbReference type="AlphaFoldDB" id="A0A4Y2NGQ6"/>
<evidence type="ECO:0000256" key="1">
    <source>
        <dbReference type="SAM" id="MobiDB-lite"/>
    </source>
</evidence>
<comment type="caution">
    <text evidence="2">The sequence shown here is derived from an EMBL/GenBank/DDBJ whole genome shotgun (WGS) entry which is preliminary data.</text>
</comment>
<feature type="compositionally biased region" description="Basic residues" evidence="1">
    <location>
        <begin position="1"/>
        <end position="15"/>
    </location>
</feature>
<dbReference type="EMBL" id="BGPR01009125">
    <property type="protein sequence ID" value="GBN38129.1"/>
    <property type="molecule type" value="Genomic_DNA"/>
</dbReference>
<reference evidence="2 4" key="1">
    <citation type="journal article" date="2019" name="Sci. Rep.">
        <title>Orb-weaving spider Araneus ventricosus genome elucidates the spidroin gene catalogue.</title>
        <authorList>
            <person name="Kono N."/>
            <person name="Nakamura H."/>
            <person name="Ohtoshi R."/>
            <person name="Moran D.A.P."/>
            <person name="Shinohara A."/>
            <person name="Yoshida Y."/>
            <person name="Fujiwara M."/>
            <person name="Mori M."/>
            <person name="Tomita M."/>
            <person name="Arakawa K."/>
        </authorList>
    </citation>
    <scope>NUCLEOTIDE SEQUENCE [LARGE SCALE GENOMIC DNA]</scope>
</reference>
<protein>
    <submittedName>
        <fullName evidence="2">Uncharacterized protein</fullName>
    </submittedName>
</protein>
<feature type="non-terminal residue" evidence="2">
    <location>
        <position position="53"/>
    </location>
</feature>
<gene>
    <name evidence="2" type="ORF">AVEN_156555_1</name>
    <name evidence="3" type="ORF">AVEN_215242_1</name>
</gene>
<name>A0A4Y2NGQ6_ARAVE</name>
<evidence type="ECO:0000313" key="3">
    <source>
        <dbReference type="EMBL" id="GBN38129.1"/>
    </source>
</evidence>
<keyword evidence="4" id="KW-1185">Reference proteome</keyword>
<sequence>MAGRKAGARHLKRSSRTPARPCPQTVTPSQRRLLLQSVSPSSPPVAKLQGVAS</sequence>